<reference evidence="1" key="1">
    <citation type="journal article" date="2021" name="IMA Fungus">
        <title>Genomic characterization of three marine fungi, including Emericellopsis atlantica sp. nov. with signatures of a generalist lifestyle and marine biomass degradation.</title>
        <authorList>
            <person name="Hagestad O.C."/>
            <person name="Hou L."/>
            <person name="Andersen J.H."/>
            <person name="Hansen E.H."/>
            <person name="Altermark B."/>
            <person name="Li C."/>
            <person name="Kuhnert E."/>
            <person name="Cox R.J."/>
            <person name="Crous P.W."/>
            <person name="Spatafora J.W."/>
            <person name="Lail K."/>
            <person name="Amirebrahimi M."/>
            <person name="Lipzen A."/>
            <person name="Pangilinan J."/>
            <person name="Andreopoulos W."/>
            <person name="Hayes R.D."/>
            <person name="Ng V."/>
            <person name="Grigoriev I.V."/>
            <person name="Jackson S.A."/>
            <person name="Sutton T.D.S."/>
            <person name="Dobson A.D.W."/>
            <person name="Rama T."/>
        </authorList>
    </citation>
    <scope>NUCLEOTIDE SEQUENCE</scope>
    <source>
        <strain evidence="1">TRa018bII</strain>
    </source>
</reference>
<keyword evidence="2" id="KW-1185">Reference proteome</keyword>
<protein>
    <submittedName>
        <fullName evidence="1">Uncharacterized protein</fullName>
    </submittedName>
</protein>
<sequence>YHRTYQQYGSRIRILTARGNSGMWALGSKLLLKDFPNDGFSPGNNYITQNFLRNQPSSTIPLVKEMQLLTKPTDKTYLPLMSRAEGKTLAEVWDTLSEVKKENIRDQLVDYLKQLRKFTAPGAQTVKGGKIDDLILGNCDTHRPRCKKSGLQMTNEISDKISPVVKAWHYCRIEHPQYWNCWLRPPFSKCHNWARRFSMRYLVPERVHEIANP</sequence>
<gene>
    <name evidence="1" type="ORF">BJ875DRAFT_389286</name>
</gene>
<organism evidence="1 2">
    <name type="scientific">Amylocarpus encephaloides</name>
    <dbReference type="NCBI Taxonomy" id="45428"/>
    <lineage>
        <taxon>Eukaryota</taxon>
        <taxon>Fungi</taxon>
        <taxon>Dikarya</taxon>
        <taxon>Ascomycota</taxon>
        <taxon>Pezizomycotina</taxon>
        <taxon>Leotiomycetes</taxon>
        <taxon>Helotiales</taxon>
        <taxon>Helotiales incertae sedis</taxon>
        <taxon>Amylocarpus</taxon>
    </lineage>
</organism>
<evidence type="ECO:0000313" key="1">
    <source>
        <dbReference type="EMBL" id="KAG9228497.1"/>
    </source>
</evidence>
<dbReference type="Proteomes" id="UP000824998">
    <property type="component" value="Unassembled WGS sequence"/>
</dbReference>
<feature type="non-terminal residue" evidence="1">
    <location>
        <position position="1"/>
    </location>
</feature>
<dbReference type="AlphaFoldDB" id="A0A9P7Y8B9"/>
<evidence type="ECO:0000313" key="2">
    <source>
        <dbReference type="Proteomes" id="UP000824998"/>
    </source>
</evidence>
<dbReference type="EMBL" id="MU251928">
    <property type="protein sequence ID" value="KAG9228497.1"/>
    <property type="molecule type" value="Genomic_DNA"/>
</dbReference>
<proteinExistence type="predicted"/>
<comment type="caution">
    <text evidence="1">The sequence shown here is derived from an EMBL/GenBank/DDBJ whole genome shotgun (WGS) entry which is preliminary data.</text>
</comment>
<name>A0A9P7Y8B9_9HELO</name>
<dbReference type="OrthoDB" id="8300194at2759"/>
<accession>A0A9P7Y8B9</accession>